<dbReference type="AlphaFoldDB" id="A8ZK91"/>
<dbReference type="SUPFAM" id="SSF103511">
    <property type="entry name" value="Chlorophyll a-b binding protein"/>
    <property type="match status" value="1"/>
</dbReference>
<dbReference type="Gene3D" id="1.10.3460.10">
    <property type="entry name" value="Chlorophyll a/b binding protein domain"/>
    <property type="match status" value="1"/>
</dbReference>
<dbReference type="KEGG" id="amr:AM1_A0082"/>
<sequence>MWGFTHFAETLNGRLAMLGFLLGWVTEIISGEGMLSQILSIFSY</sequence>
<accession>A8ZK91</accession>
<name>A8ZK91_ACAM1</name>
<evidence type="ECO:0000313" key="2">
    <source>
        <dbReference type="Proteomes" id="UP000000268"/>
    </source>
</evidence>
<dbReference type="Proteomes" id="UP000000268">
    <property type="component" value="Plasmid pREB1"/>
</dbReference>
<geneLocation type="plasmid" evidence="1 2">
    <name>pREB1</name>
</geneLocation>
<organism evidence="1 2">
    <name type="scientific">Acaryochloris marina (strain MBIC 11017)</name>
    <dbReference type="NCBI Taxonomy" id="329726"/>
    <lineage>
        <taxon>Bacteria</taxon>
        <taxon>Bacillati</taxon>
        <taxon>Cyanobacteriota</taxon>
        <taxon>Cyanophyceae</taxon>
        <taxon>Acaryochloridales</taxon>
        <taxon>Acaryochloridaceae</taxon>
        <taxon>Acaryochloris</taxon>
    </lineage>
</organism>
<keyword evidence="1" id="KW-0614">Plasmid</keyword>
<proteinExistence type="predicted"/>
<keyword evidence="2" id="KW-1185">Reference proteome</keyword>
<gene>
    <name evidence="1" type="ordered locus">AM1_A0082</name>
</gene>
<evidence type="ECO:0000313" key="1">
    <source>
        <dbReference type="EMBL" id="ABW31591.1"/>
    </source>
</evidence>
<reference evidence="1 2" key="1">
    <citation type="journal article" date="2008" name="Proc. Natl. Acad. Sci. U.S.A.">
        <title>Niche adaptation and genome expansion in the chlorophyll d-producing cyanobacterium Acaryochloris marina.</title>
        <authorList>
            <person name="Swingley W.D."/>
            <person name="Chen M."/>
            <person name="Cheung P.C."/>
            <person name="Conrad A.L."/>
            <person name="Dejesa L.C."/>
            <person name="Hao J."/>
            <person name="Honchak B.M."/>
            <person name="Karbach L.E."/>
            <person name="Kurdoglu A."/>
            <person name="Lahiri S."/>
            <person name="Mastrian S.D."/>
            <person name="Miyashita H."/>
            <person name="Page L."/>
            <person name="Ramakrishna P."/>
            <person name="Satoh S."/>
            <person name="Sattley W.M."/>
            <person name="Shimada Y."/>
            <person name="Taylor H.L."/>
            <person name="Tomo T."/>
            <person name="Tsuchiya T."/>
            <person name="Wang Z.T."/>
            <person name="Raymond J."/>
            <person name="Mimuro M."/>
            <person name="Blankenship R.E."/>
            <person name="Touchman J.W."/>
        </authorList>
    </citation>
    <scope>NUCLEOTIDE SEQUENCE [LARGE SCALE GENOMIC DNA]</scope>
    <source>
        <strain evidence="2">MBIC 11017</strain>
        <plasmid evidence="2">Plasmid pREB1</plasmid>
    </source>
</reference>
<dbReference type="HOGENOM" id="CLU_171075_6_0_3"/>
<protein>
    <submittedName>
        <fullName evidence="1">Conserved domain protein</fullName>
    </submittedName>
</protein>
<dbReference type="EMBL" id="CP000838">
    <property type="protein sequence ID" value="ABW31591.1"/>
    <property type="molecule type" value="Genomic_DNA"/>
</dbReference>